<evidence type="ECO:0000313" key="3">
    <source>
        <dbReference type="Proteomes" id="UP000723463"/>
    </source>
</evidence>
<proteinExistence type="predicted"/>
<dbReference type="GO" id="GO:0006044">
    <property type="term" value="P:N-acetylglucosamine metabolic process"/>
    <property type="evidence" value="ECO:0007669"/>
    <property type="project" value="TreeGrafter"/>
</dbReference>
<feature type="region of interest" description="Disordered" evidence="1">
    <location>
        <begin position="1"/>
        <end position="34"/>
    </location>
</feature>
<sequence length="285" mass="32237">MPKPNTNSRNPSSSQTLTPTFADDPETLPPNNQRHPRARVIDIIPVNDELYMIKVWMEELDPVVDLFVIVESEFTFTFIPKPLYFQRNRDRFKKFAHKTLALFVHEMSCESRKQILQVKLYNITLVPEVHERSLGQPPSLATALLPTQDNQQQELNSSPKAPPPPTSAPTAKKRPTAAEVFENLKDKDVAYCQNWVRAANWTAAEIKIYKDTMKTSGSMAGSRHDGCATMSNSHCWTRPVGIAPTVRQTSPRSCTCSGRHPIESITGPRSRTRPGFWIGRERGRI</sequence>
<protein>
    <submittedName>
        <fullName evidence="2">Uncharacterized protein</fullName>
    </submittedName>
</protein>
<evidence type="ECO:0000256" key="1">
    <source>
        <dbReference type="SAM" id="MobiDB-lite"/>
    </source>
</evidence>
<reference evidence="2" key="1">
    <citation type="journal article" date="2020" name="Fungal Divers.">
        <title>Resolving the Mortierellaceae phylogeny through synthesis of multi-gene phylogenetics and phylogenomics.</title>
        <authorList>
            <person name="Vandepol N."/>
            <person name="Liber J."/>
            <person name="Desiro A."/>
            <person name="Na H."/>
            <person name="Kennedy M."/>
            <person name="Barry K."/>
            <person name="Grigoriev I.V."/>
            <person name="Miller A.N."/>
            <person name="O'Donnell K."/>
            <person name="Stajich J.E."/>
            <person name="Bonito G."/>
        </authorList>
    </citation>
    <scope>NUCLEOTIDE SEQUENCE</scope>
    <source>
        <strain evidence="2">NRRL 2591</strain>
    </source>
</reference>
<name>A0A9P6K585_9FUNG</name>
<feature type="region of interest" description="Disordered" evidence="1">
    <location>
        <begin position="148"/>
        <end position="175"/>
    </location>
</feature>
<dbReference type="PANTHER" id="PTHR12224">
    <property type="entry name" value="BETA-1,4-MANNOSYL-GLYCOPROTEIN BETA-1,4-N-ACETYLGLUCOSAMINYL-TRANSFERASE"/>
    <property type="match status" value="1"/>
</dbReference>
<feature type="compositionally biased region" description="Polar residues" evidence="1">
    <location>
        <begin position="1"/>
        <end position="19"/>
    </location>
</feature>
<dbReference type="EMBL" id="JAAAXW010000040">
    <property type="protein sequence ID" value="KAF9547567.1"/>
    <property type="molecule type" value="Genomic_DNA"/>
</dbReference>
<dbReference type="InterPro" id="IPR006813">
    <property type="entry name" value="Glyco_trans_17"/>
</dbReference>
<keyword evidence="3" id="KW-1185">Reference proteome</keyword>
<accession>A0A9P6K585</accession>
<dbReference type="Proteomes" id="UP000723463">
    <property type="component" value="Unassembled WGS sequence"/>
</dbReference>
<evidence type="ECO:0000313" key="2">
    <source>
        <dbReference type="EMBL" id="KAF9547567.1"/>
    </source>
</evidence>
<comment type="caution">
    <text evidence="2">The sequence shown here is derived from an EMBL/GenBank/DDBJ whole genome shotgun (WGS) entry which is preliminary data.</text>
</comment>
<feature type="region of interest" description="Disordered" evidence="1">
    <location>
        <begin position="246"/>
        <end position="275"/>
    </location>
</feature>
<dbReference type="GO" id="GO:0016020">
    <property type="term" value="C:membrane"/>
    <property type="evidence" value="ECO:0007669"/>
    <property type="project" value="InterPro"/>
</dbReference>
<dbReference type="PANTHER" id="PTHR12224:SF0">
    <property type="entry name" value="BETA-1,4-MANNOSYL-GLYCOPROTEIN 4-BETA-N-ACETYLGLUCOSAMINYLTRANSFERASE"/>
    <property type="match status" value="1"/>
</dbReference>
<dbReference type="Pfam" id="PF04724">
    <property type="entry name" value="Glyco_transf_17"/>
    <property type="match status" value="1"/>
</dbReference>
<dbReference type="AlphaFoldDB" id="A0A9P6K585"/>
<feature type="compositionally biased region" description="Polar residues" evidence="1">
    <location>
        <begin position="246"/>
        <end position="256"/>
    </location>
</feature>
<dbReference type="GO" id="GO:0003830">
    <property type="term" value="F:beta-1,4-mannosylglycoprotein 4-beta-N-acetylglucosaminyltransferase activity"/>
    <property type="evidence" value="ECO:0007669"/>
    <property type="project" value="InterPro"/>
</dbReference>
<organism evidence="2 3">
    <name type="scientific">Mortierella hygrophila</name>
    <dbReference type="NCBI Taxonomy" id="979708"/>
    <lineage>
        <taxon>Eukaryota</taxon>
        <taxon>Fungi</taxon>
        <taxon>Fungi incertae sedis</taxon>
        <taxon>Mucoromycota</taxon>
        <taxon>Mortierellomycotina</taxon>
        <taxon>Mortierellomycetes</taxon>
        <taxon>Mortierellales</taxon>
        <taxon>Mortierellaceae</taxon>
        <taxon>Mortierella</taxon>
    </lineage>
</organism>
<gene>
    <name evidence="2" type="ORF">EC957_008223</name>
</gene>